<accession>A0A2G1DH62</accession>
<dbReference type="Pfam" id="PF07195">
    <property type="entry name" value="FliD_C"/>
    <property type="match status" value="1"/>
</dbReference>
<keyword evidence="5" id="KW-0964">Secreted</keyword>
<dbReference type="GO" id="GO:0071973">
    <property type="term" value="P:bacterial-type flagellum-dependent cell motility"/>
    <property type="evidence" value="ECO:0007669"/>
    <property type="project" value="TreeGrafter"/>
</dbReference>
<keyword evidence="10" id="KW-1185">Reference proteome</keyword>
<sequence>MADGILGLGTGKSNTLNQELIDKLKAADRKGQVEPLERDLENLKKENEKKDEIMEKYNALLEAIKNFDLFTTSGINALQQKSASQTGSSVVFDAADVSKLGTGTTTVDIKGLAQRDVFQSNTFDETTRKEGKVDLGTLSIAVGSGDAVNIDTNGKTYDQVLAEINKVKGVSASIEEVGSGTYRIVIKSTNTGTDNALTISGDAGASLGYNDSANHTLVAKNMKAVVDGVEYESSSNTFTISGGLKITATSIGSSSLSVTDDVNGMMDGIQNFVDKYNEFVKMVQEELTNPETPISDKSSIRSLLDGIQNIVLGSFGQGSDEDKVSLFNFGFEMDTNTFELKFDSAKLQKAFDENFDEVYDLFIGKAESKGLGTQLVEYMNDQTRTDGIYDSYEKYLKKREETLNDEKEKAISKLDTKYSTMASQFAEYTAIITKMESSFSGLQLMIAQSKAGN</sequence>
<dbReference type="EMBL" id="CP032098">
    <property type="protein sequence ID" value="AXX93428.1"/>
    <property type="molecule type" value="Genomic_DNA"/>
</dbReference>
<keyword evidence="4 5" id="KW-0975">Bacterial flagellum</keyword>
<keyword evidence="9" id="KW-0966">Cell projection</keyword>
<evidence type="ECO:0000256" key="4">
    <source>
        <dbReference type="ARBA" id="ARBA00023143"/>
    </source>
</evidence>
<evidence type="ECO:0000256" key="3">
    <source>
        <dbReference type="ARBA" id="ARBA00023054"/>
    </source>
</evidence>
<evidence type="ECO:0000256" key="1">
    <source>
        <dbReference type="ARBA" id="ARBA00009764"/>
    </source>
</evidence>
<dbReference type="Pfam" id="PF02465">
    <property type="entry name" value="FliD_N"/>
    <property type="match status" value="1"/>
</dbReference>
<dbReference type="AlphaFoldDB" id="A0A2G1DH62"/>
<evidence type="ECO:0000259" key="6">
    <source>
        <dbReference type="Pfam" id="PF02465"/>
    </source>
</evidence>
<dbReference type="InterPro" id="IPR003481">
    <property type="entry name" value="FliD_N"/>
</dbReference>
<name>A0A2G1DH62_9BACT</name>
<dbReference type="Proteomes" id="UP000262712">
    <property type="component" value="Chromosome"/>
</dbReference>
<gene>
    <name evidence="8" type="primary">fliD</name>
    <name evidence="8" type="ORF">AMOL_2486</name>
    <name evidence="9" type="ORF">CPU12_08715</name>
</gene>
<dbReference type="InterPro" id="IPR010809">
    <property type="entry name" value="FliD_C"/>
</dbReference>
<feature type="domain" description="Flagellar hook-associated protein 2 C-terminal" evidence="7">
    <location>
        <begin position="219"/>
        <end position="436"/>
    </location>
</feature>
<evidence type="ECO:0000313" key="9">
    <source>
        <dbReference type="EMBL" id="PHO17831.1"/>
    </source>
</evidence>
<reference evidence="8 11" key="2">
    <citation type="submission" date="2018-08" db="EMBL/GenBank/DDBJ databases">
        <title>Complete genome of the Arcobacter molluscorum type strain LMG 25693.</title>
        <authorList>
            <person name="Miller W.G."/>
            <person name="Yee E."/>
            <person name="Bono J.L."/>
        </authorList>
    </citation>
    <scope>NUCLEOTIDE SEQUENCE [LARGE SCALE GENOMIC DNA]</scope>
    <source>
        <strain evidence="8 11">CECT 7696</strain>
    </source>
</reference>
<feature type="coiled-coil region" evidence="5">
    <location>
        <begin position="26"/>
        <end position="63"/>
    </location>
</feature>
<evidence type="ECO:0000259" key="7">
    <source>
        <dbReference type="Pfam" id="PF07195"/>
    </source>
</evidence>
<dbReference type="RefSeq" id="WP_099342723.1">
    <property type="nucleotide sequence ID" value="NZ_CP032098.1"/>
</dbReference>
<dbReference type="GO" id="GO:0009424">
    <property type="term" value="C:bacterial-type flagellum hook"/>
    <property type="evidence" value="ECO:0007669"/>
    <property type="project" value="UniProtKB-UniRule"/>
</dbReference>
<evidence type="ECO:0000313" key="10">
    <source>
        <dbReference type="Proteomes" id="UP000221222"/>
    </source>
</evidence>
<keyword evidence="3 5" id="KW-0175">Coiled coil</keyword>
<evidence type="ECO:0000256" key="2">
    <source>
        <dbReference type="ARBA" id="ARBA00011255"/>
    </source>
</evidence>
<evidence type="ECO:0000313" key="8">
    <source>
        <dbReference type="EMBL" id="AXX93428.1"/>
    </source>
</evidence>
<dbReference type="PANTHER" id="PTHR30288:SF0">
    <property type="entry name" value="FLAGELLAR HOOK-ASSOCIATED PROTEIN 2"/>
    <property type="match status" value="1"/>
</dbReference>
<evidence type="ECO:0000313" key="11">
    <source>
        <dbReference type="Proteomes" id="UP000262712"/>
    </source>
</evidence>
<dbReference type="GO" id="GO:0005576">
    <property type="term" value="C:extracellular region"/>
    <property type="evidence" value="ECO:0007669"/>
    <property type="project" value="UniProtKB-SubCell"/>
</dbReference>
<dbReference type="InterPro" id="IPR040026">
    <property type="entry name" value="FliD"/>
</dbReference>
<comment type="subunit">
    <text evidence="2 5">Homopentamer.</text>
</comment>
<keyword evidence="9" id="KW-0969">Cilium</keyword>
<proteinExistence type="inferred from homology"/>
<evidence type="ECO:0000256" key="5">
    <source>
        <dbReference type="RuleBase" id="RU362066"/>
    </source>
</evidence>
<comment type="function">
    <text evidence="5">Required for morphogenesis and for the elongation of the flagellar filament by facilitating polymerization of the flagellin monomers at the tip of growing filament. Forms a capping structure, which prevents flagellin subunits (transported through the central channel of the flagellum) from leaking out without polymerization at the distal end.</text>
</comment>
<comment type="subcellular location">
    <subcellularLocation>
        <location evidence="5">Secreted</location>
    </subcellularLocation>
    <subcellularLocation>
        <location evidence="5">Bacterial flagellum</location>
    </subcellularLocation>
</comment>
<dbReference type="GO" id="GO:0009421">
    <property type="term" value="C:bacterial-type flagellum filament cap"/>
    <property type="evidence" value="ECO:0007669"/>
    <property type="project" value="InterPro"/>
</dbReference>
<dbReference type="EMBL" id="NXFY01000012">
    <property type="protein sequence ID" value="PHO17831.1"/>
    <property type="molecule type" value="Genomic_DNA"/>
</dbReference>
<dbReference type="Proteomes" id="UP000221222">
    <property type="component" value="Unassembled WGS sequence"/>
</dbReference>
<keyword evidence="9" id="KW-0282">Flagellum</keyword>
<feature type="domain" description="Flagellar hook-associated protein 2 N-terminal" evidence="6">
    <location>
        <begin position="16"/>
        <end position="115"/>
    </location>
</feature>
<protein>
    <recommendedName>
        <fullName evidence="5">Flagellar hook-associated protein 2</fullName>
        <shortName evidence="5">HAP2</shortName>
    </recommendedName>
    <alternativeName>
        <fullName evidence="5">Flagellar cap protein</fullName>
    </alternativeName>
</protein>
<dbReference type="GO" id="GO:0007155">
    <property type="term" value="P:cell adhesion"/>
    <property type="evidence" value="ECO:0007669"/>
    <property type="project" value="InterPro"/>
</dbReference>
<comment type="similarity">
    <text evidence="1 5">Belongs to the FliD family.</text>
</comment>
<dbReference type="PANTHER" id="PTHR30288">
    <property type="entry name" value="FLAGELLAR CAP/ASSEMBLY PROTEIN FLID"/>
    <property type="match status" value="1"/>
</dbReference>
<reference evidence="9 10" key="1">
    <citation type="submission" date="2017-09" db="EMBL/GenBank/DDBJ databases">
        <title>Arcobacter canalis sp. nov., a new species isolated from a water canal contaminated with urban sewage.</title>
        <authorList>
            <person name="Perez-Cataluna A."/>
            <person name="Salas-Masso N."/>
            <person name="Figueras M.J."/>
        </authorList>
    </citation>
    <scope>NUCLEOTIDE SEQUENCE [LARGE SCALE GENOMIC DNA]</scope>
    <source>
        <strain evidence="9 10">F98-3</strain>
    </source>
</reference>
<dbReference type="KEGG" id="amol:AMOL_2486"/>
<organism evidence="9 10">
    <name type="scientific">Malaciobacter molluscorum LMG 25693</name>
    <dbReference type="NCBI Taxonomy" id="870501"/>
    <lineage>
        <taxon>Bacteria</taxon>
        <taxon>Pseudomonadati</taxon>
        <taxon>Campylobacterota</taxon>
        <taxon>Epsilonproteobacteria</taxon>
        <taxon>Campylobacterales</taxon>
        <taxon>Arcobacteraceae</taxon>
        <taxon>Malaciobacter</taxon>
    </lineage>
</organism>